<dbReference type="PATRIC" id="fig|1132509.6.peg.3174"/>
<keyword evidence="1" id="KW-1133">Transmembrane helix</keyword>
<protein>
    <submittedName>
        <fullName evidence="2">Uncharacterized protein</fullName>
    </submittedName>
</protein>
<evidence type="ECO:0000256" key="1">
    <source>
        <dbReference type="SAM" id="Phobius"/>
    </source>
</evidence>
<feature type="transmembrane region" description="Helical" evidence="1">
    <location>
        <begin position="7"/>
        <end position="25"/>
    </location>
</feature>
<evidence type="ECO:0000313" key="3">
    <source>
        <dbReference type="Proteomes" id="UP000011566"/>
    </source>
</evidence>
<evidence type="ECO:0000313" key="2">
    <source>
        <dbReference type="EMBL" id="EMA36907.1"/>
    </source>
</evidence>
<keyword evidence="3" id="KW-1185">Reference proteome</keyword>
<organism evidence="2 3">
    <name type="scientific">Halococcus hamelinensis 100A6</name>
    <dbReference type="NCBI Taxonomy" id="1132509"/>
    <lineage>
        <taxon>Archaea</taxon>
        <taxon>Methanobacteriati</taxon>
        <taxon>Methanobacteriota</taxon>
        <taxon>Stenosarchaea group</taxon>
        <taxon>Halobacteria</taxon>
        <taxon>Halobacteriales</taxon>
        <taxon>Halococcaceae</taxon>
        <taxon>Halococcus</taxon>
    </lineage>
</organism>
<keyword evidence="1" id="KW-0472">Membrane</keyword>
<accession>M0LTM3</accession>
<gene>
    <name evidence="2" type="ORF">C447_13617</name>
</gene>
<reference evidence="2 3" key="1">
    <citation type="journal article" date="2014" name="PLoS Genet.">
        <title>Phylogenetically driven sequencing of extremely halophilic archaea reveals strategies for static and dynamic osmo-response.</title>
        <authorList>
            <person name="Becker E.A."/>
            <person name="Seitzer P.M."/>
            <person name="Tritt A."/>
            <person name="Larsen D."/>
            <person name="Krusor M."/>
            <person name="Yao A.I."/>
            <person name="Wu D."/>
            <person name="Madern D."/>
            <person name="Eisen J.A."/>
            <person name="Darling A.E."/>
            <person name="Facciotti M.T."/>
        </authorList>
    </citation>
    <scope>NUCLEOTIDE SEQUENCE [LARGE SCALE GENOMIC DNA]</scope>
    <source>
        <strain evidence="2 3">100A6</strain>
    </source>
</reference>
<feature type="transmembrane region" description="Helical" evidence="1">
    <location>
        <begin position="37"/>
        <end position="55"/>
    </location>
</feature>
<dbReference type="Proteomes" id="UP000011566">
    <property type="component" value="Unassembled WGS sequence"/>
</dbReference>
<sequence>MPKLRRWELIYPLYMVVFFLVIGYTDLTAQYPLLQEAGYAGLFLSSVGFLWTFYLRERLTERDSI</sequence>
<dbReference type="AlphaFoldDB" id="M0LTM3"/>
<dbReference type="RefSeq" id="WP_007694798.1">
    <property type="nucleotide sequence ID" value="NZ_AJRK01000083.1"/>
</dbReference>
<keyword evidence="1" id="KW-0812">Transmembrane</keyword>
<dbReference type="EMBL" id="AOMB01000037">
    <property type="protein sequence ID" value="EMA36907.1"/>
    <property type="molecule type" value="Genomic_DNA"/>
</dbReference>
<name>M0LTM3_9EURY</name>
<proteinExistence type="predicted"/>
<comment type="caution">
    <text evidence="2">The sequence shown here is derived from an EMBL/GenBank/DDBJ whole genome shotgun (WGS) entry which is preliminary data.</text>
</comment>